<comment type="caution">
    <text evidence="1">The sequence shown here is derived from an EMBL/GenBank/DDBJ whole genome shotgun (WGS) entry which is preliminary data.</text>
</comment>
<protein>
    <submittedName>
        <fullName evidence="1">Uncharacterized protein</fullName>
    </submittedName>
</protein>
<keyword evidence="2" id="KW-1185">Reference proteome</keyword>
<organism evidence="1 2">
    <name type="scientific">Cymbomonas tetramitiformis</name>
    <dbReference type="NCBI Taxonomy" id="36881"/>
    <lineage>
        <taxon>Eukaryota</taxon>
        <taxon>Viridiplantae</taxon>
        <taxon>Chlorophyta</taxon>
        <taxon>Pyramimonadophyceae</taxon>
        <taxon>Pyramimonadales</taxon>
        <taxon>Pyramimonadaceae</taxon>
        <taxon>Cymbomonas</taxon>
    </lineage>
</organism>
<dbReference type="AlphaFoldDB" id="A0AAE0BUB6"/>
<reference evidence="1 2" key="1">
    <citation type="journal article" date="2015" name="Genome Biol. Evol.">
        <title>Comparative Genomics of a Bacterivorous Green Alga Reveals Evolutionary Causalities and Consequences of Phago-Mixotrophic Mode of Nutrition.</title>
        <authorList>
            <person name="Burns J.A."/>
            <person name="Paasch A."/>
            <person name="Narechania A."/>
            <person name="Kim E."/>
        </authorList>
    </citation>
    <scope>NUCLEOTIDE SEQUENCE [LARGE SCALE GENOMIC DNA]</scope>
    <source>
        <strain evidence="1 2">PLY_AMNH</strain>
    </source>
</reference>
<dbReference type="EMBL" id="LGRX02033185">
    <property type="protein sequence ID" value="KAK3242373.1"/>
    <property type="molecule type" value="Genomic_DNA"/>
</dbReference>
<evidence type="ECO:0000313" key="2">
    <source>
        <dbReference type="Proteomes" id="UP001190700"/>
    </source>
</evidence>
<dbReference type="Proteomes" id="UP001190700">
    <property type="component" value="Unassembled WGS sequence"/>
</dbReference>
<proteinExistence type="predicted"/>
<evidence type="ECO:0000313" key="1">
    <source>
        <dbReference type="EMBL" id="KAK3242373.1"/>
    </source>
</evidence>
<name>A0AAE0BUB6_9CHLO</name>
<gene>
    <name evidence="1" type="ORF">CYMTET_47925</name>
</gene>
<sequence length="96" mass="11100">METLKKLQRLAKQTNQWFPFDIQDGCQYVGINPDVQKFMRFGTQGTLYQWDAFTCVRKAEACYEPRQRMEYVPKDAGLRRKVKRAEGPAVGAGTVH</sequence>
<accession>A0AAE0BUB6</accession>